<accession>A0A975GH00</accession>
<evidence type="ECO:0000313" key="2">
    <source>
        <dbReference type="EMBL" id="QTA80759.1"/>
    </source>
</evidence>
<sequence>MEFISFQLKGRTGHFLKAEGGASALSYPFPPRTVILGLLGAVLGLAKDEPQIRLEPASIAVSGKLPTTFWHKVKLRKEDPEYLSISIKKTQKASASGKDSRATLILQEWLFEPEYTLWVSIPEPYHSEISKRLEHRQWHFQPCMGLSEMMADLLYKGKAEAELLKGNTYNINTVFPRNCGEPDFETMFEQELSINSMRMPRSVTTDRVFAHAEYYMERDARPVPVKTDKAYQWKNQVIVCL</sequence>
<keyword evidence="1" id="KW-0051">Antiviral defense</keyword>
<dbReference type="Proteomes" id="UP000663720">
    <property type="component" value="Chromosome"/>
</dbReference>
<gene>
    <name evidence="2" type="ORF">dnl_30720</name>
</gene>
<organism evidence="2 3">
    <name type="scientific">Desulfonema limicola</name>
    <dbReference type="NCBI Taxonomy" id="45656"/>
    <lineage>
        <taxon>Bacteria</taxon>
        <taxon>Pseudomonadati</taxon>
        <taxon>Thermodesulfobacteriota</taxon>
        <taxon>Desulfobacteria</taxon>
        <taxon>Desulfobacterales</taxon>
        <taxon>Desulfococcaceae</taxon>
        <taxon>Desulfonema</taxon>
    </lineage>
</organism>
<dbReference type="Gene3D" id="3.30.70.2660">
    <property type="match status" value="1"/>
</dbReference>
<dbReference type="EMBL" id="CP061799">
    <property type="protein sequence ID" value="QTA80759.1"/>
    <property type="molecule type" value="Genomic_DNA"/>
</dbReference>
<evidence type="ECO:0000313" key="3">
    <source>
        <dbReference type="Proteomes" id="UP000663720"/>
    </source>
</evidence>
<evidence type="ECO:0000256" key="1">
    <source>
        <dbReference type="ARBA" id="ARBA00023118"/>
    </source>
</evidence>
<dbReference type="InterPro" id="IPR013422">
    <property type="entry name" value="CRISPR-assoc_prot_Cas5_N"/>
</dbReference>
<dbReference type="AlphaFoldDB" id="A0A975GH00"/>
<reference evidence="2" key="1">
    <citation type="journal article" date="2021" name="Microb. Physiol.">
        <title>Proteogenomic Insights into the Physiology of Marine, Sulfate-Reducing, Filamentous Desulfonema limicola and Desulfonema magnum.</title>
        <authorList>
            <person name="Schnaars V."/>
            <person name="Wohlbrand L."/>
            <person name="Scheve S."/>
            <person name="Hinrichs C."/>
            <person name="Reinhardt R."/>
            <person name="Rabus R."/>
        </authorList>
    </citation>
    <scope>NUCLEOTIDE SEQUENCE</scope>
    <source>
        <strain evidence="2">5ac10</strain>
    </source>
</reference>
<keyword evidence="3" id="KW-1185">Reference proteome</keyword>
<protein>
    <submittedName>
        <fullName evidence="2">CRISPR-associated protein Cas5 domain-containing protein</fullName>
    </submittedName>
</protein>
<dbReference type="GO" id="GO:0043571">
    <property type="term" value="P:maintenance of CRISPR repeat elements"/>
    <property type="evidence" value="ECO:0007669"/>
    <property type="project" value="InterPro"/>
</dbReference>
<name>A0A975GH00_9BACT</name>
<proteinExistence type="predicted"/>
<dbReference type="KEGG" id="dli:dnl_30720"/>
<dbReference type="GO" id="GO:0051607">
    <property type="term" value="P:defense response to virus"/>
    <property type="evidence" value="ECO:0007669"/>
    <property type="project" value="UniProtKB-KW"/>
</dbReference>
<dbReference type="Pfam" id="PF09704">
    <property type="entry name" value="Cas_Cas5d"/>
    <property type="match status" value="1"/>
</dbReference>
<dbReference type="NCBIfam" id="TIGR02593">
    <property type="entry name" value="CRISPR_cas5"/>
    <property type="match status" value="1"/>
</dbReference>
<dbReference type="RefSeq" id="WP_207692336.1">
    <property type="nucleotide sequence ID" value="NZ_CP061799.1"/>
</dbReference>
<dbReference type="InterPro" id="IPR021124">
    <property type="entry name" value="CRISPR-assoc_prot_Cas5"/>
</dbReference>